<protein>
    <submittedName>
        <fullName evidence="1">Uncharacterized protein</fullName>
    </submittedName>
</protein>
<evidence type="ECO:0000313" key="2">
    <source>
        <dbReference type="Proteomes" id="UP000344274"/>
    </source>
</evidence>
<sequence>MPKVSCRVFAGADMKNAMGWKIWMFSIVMTGATGSQAAEISLSSAIDFTRMELLLKDNDRLHSVFEMNVTLSPEATERMQRITRESIGQKLTLSINGWKVSTATVQSVLGSQFRVSIPKAIAKDLLPTLVD</sequence>
<accession>A0A5E6Q7U6</accession>
<proteinExistence type="predicted"/>
<reference evidence="1 2" key="1">
    <citation type="submission" date="2019-09" db="EMBL/GenBank/DDBJ databases">
        <authorList>
            <person name="Chandra G."/>
            <person name="Truman W A."/>
        </authorList>
    </citation>
    <scope>NUCLEOTIDE SEQUENCE [LARGE SCALE GENOMIC DNA]</scope>
    <source>
        <strain evidence="1">PS673</strain>
    </source>
</reference>
<name>A0A5E6Q7U6_PSEFL</name>
<dbReference type="EMBL" id="CABVHB010000004">
    <property type="protein sequence ID" value="VVM52024.1"/>
    <property type="molecule type" value="Genomic_DNA"/>
</dbReference>
<organism evidence="1 2">
    <name type="scientific">Pseudomonas fluorescens</name>
    <dbReference type="NCBI Taxonomy" id="294"/>
    <lineage>
        <taxon>Bacteria</taxon>
        <taxon>Pseudomonadati</taxon>
        <taxon>Pseudomonadota</taxon>
        <taxon>Gammaproteobacteria</taxon>
        <taxon>Pseudomonadales</taxon>
        <taxon>Pseudomonadaceae</taxon>
        <taxon>Pseudomonas</taxon>
    </lineage>
</organism>
<dbReference type="AlphaFoldDB" id="A0A5E6Q7U6"/>
<gene>
    <name evidence="1" type="ORF">PS673_00818</name>
</gene>
<dbReference type="Proteomes" id="UP000344274">
    <property type="component" value="Unassembled WGS sequence"/>
</dbReference>
<evidence type="ECO:0000313" key="1">
    <source>
        <dbReference type="EMBL" id="VVM52024.1"/>
    </source>
</evidence>